<evidence type="ECO:0000256" key="2">
    <source>
        <dbReference type="SAM" id="Phobius"/>
    </source>
</evidence>
<organism evidence="4 5">
    <name type="scientific">Krasilnikovia cinnamomea</name>
    <dbReference type="NCBI Taxonomy" id="349313"/>
    <lineage>
        <taxon>Bacteria</taxon>
        <taxon>Bacillati</taxon>
        <taxon>Actinomycetota</taxon>
        <taxon>Actinomycetes</taxon>
        <taxon>Micromonosporales</taxon>
        <taxon>Micromonosporaceae</taxon>
        <taxon>Krasilnikovia</taxon>
    </lineage>
</organism>
<feature type="transmembrane region" description="Helical" evidence="2">
    <location>
        <begin position="137"/>
        <end position="158"/>
    </location>
</feature>
<dbReference type="AlphaFoldDB" id="A0A4Q7ZGU5"/>
<keyword evidence="2" id="KW-0472">Membrane</keyword>
<protein>
    <recommendedName>
        <fullName evidence="3">DUF7144 domain-containing protein</fullName>
    </recommendedName>
</protein>
<feature type="region of interest" description="Disordered" evidence="1">
    <location>
        <begin position="1"/>
        <end position="20"/>
    </location>
</feature>
<keyword evidence="2" id="KW-0812">Transmembrane</keyword>
<evidence type="ECO:0000313" key="5">
    <source>
        <dbReference type="Proteomes" id="UP000292564"/>
    </source>
</evidence>
<proteinExistence type="predicted"/>
<gene>
    <name evidence="4" type="ORF">EV385_1163</name>
</gene>
<comment type="caution">
    <text evidence="4">The sequence shown here is derived from an EMBL/GenBank/DDBJ whole genome shotgun (WGS) entry which is preliminary data.</text>
</comment>
<sequence length="160" mass="16901">MGMVTPASYGPSRPWPGPDPPYTRVQHSEATDWVAWVLFGGILLVLFGAVHLGSGLVALWRPEILHGSRADMLLPIGLTALAWTQVVLGAVALVVGVGLMRGPRWARVGAVVLGGLSMLVDFAFIGVYPVWSVTAMILATVVIYAVVVHGGEVASAYADR</sequence>
<evidence type="ECO:0000259" key="3">
    <source>
        <dbReference type="Pfam" id="PF23636"/>
    </source>
</evidence>
<reference evidence="4 5" key="1">
    <citation type="submission" date="2019-02" db="EMBL/GenBank/DDBJ databases">
        <title>Sequencing the genomes of 1000 actinobacteria strains.</title>
        <authorList>
            <person name="Klenk H.-P."/>
        </authorList>
    </citation>
    <scope>NUCLEOTIDE SEQUENCE [LARGE SCALE GENOMIC DNA]</scope>
    <source>
        <strain evidence="4 5">DSM 45162</strain>
    </source>
</reference>
<evidence type="ECO:0000256" key="1">
    <source>
        <dbReference type="SAM" id="MobiDB-lite"/>
    </source>
</evidence>
<dbReference type="Pfam" id="PF23636">
    <property type="entry name" value="DUF7144"/>
    <property type="match status" value="1"/>
</dbReference>
<evidence type="ECO:0000313" key="4">
    <source>
        <dbReference type="EMBL" id="RZU49413.1"/>
    </source>
</evidence>
<feature type="domain" description="DUF7144" evidence="3">
    <location>
        <begin position="36"/>
        <end position="150"/>
    </location>
</feature>
<dbReference type="Proteomes" id="UP000292564">
    <property type="component" value="Unassembled WGS sequence"/>
</dbReference>
<dbReference type="RefSeq" id="WP_165449402.1">
    <property type="nucleotide sequence ID" value="NZ_SHKY01000001.1"/>
</dbReference>
<keyword evidence="5" id="KW-1185">Reference proteome</keyword>
<accession>A0A4Q7ZGU5</accession>
<dbReference type="EMBL" id="SHKY01000001">
    <property type="protein sequence ID" value="RZU49413.1"/>
    <property type="molecule type" value="Genomic_DNA"/>
</dbReference>
<feature type="transmembrane region" description="Helical" evidence="2">
    <location>
        <begin position="111"/>
        <end position="131"/>
    </location>
</feature>
<feature type="transmembrane region" description="Helical" evidence="2">
    <location>
        <begin position="33"/>
        <end position="60"/>
    </location>
</feature>
<dbReference type="InterPro" id="IPR055568">
    <property type="entry name" value="DUF7144"/>
</dbReference>
<feature type="transmembrane region" description="Helical" evidence="2">
    <location>
        <begin position="72"/>
        <end position="99"/>
    </location>
</feature>
<name>A0A4Q7ZGU5_9ACTN</name>
<keyword evidence="2" id="KW-1133">Transmembrane helix</keyword>